<organism evidence="3 4">
    <name type="scientific">Diacronema lutheri</name>
    <name type="common">Unicellular marine alga</name>
    <name type="synonym">Monochrysis lutheri</name>
    <dbReference type="NCBI Taxonomy" id="2081491"/>
    <lineage>
        <taxon>Eukaryota</taxon>
        <taxon>Haptista</taxon>
        <taxon>Haptophyta</taxon>
        <taxon>Pavlovophyceae</taxon>
        <taxon>Pavlovales</taxon>
        <taxon>Pavlovaceae</taxon>
        <taxon>Diacronema</taxon>
    </lineage>
</organism>
<dbReference type="InterPro" id="IPR036641">
    <property type="entry name" value="HPT_dom_sf"/>
</dbReference>
<sequence>MSSEDVAAQFLEVDFGVLAELDDNEAALELVDMYDEETNSVIQQLEAYTRLTESAQTAQAWSSIWAFLHKLKGSSLSIGLVGVAAFIESLRSSDISTLHEWYPKVFEQLKSAVVQSVDKIKSNLE</sequence>
<dbReference type="OrthoDB" id="10415047at2759"/>
<dbReference type="GO" id="GO:0000160">
    <property type="term" value="P:phosphorelay signal transduction system"/>
    <property type="evidence" value="ECO:0007669"/>
    <property type="project" value="InterPro"/>
</dbReference>
<dbReference type="AlphaFoldDB" id="A0A8J6CCR4"/>
<dbReference type="Gene3D" id="1.20.120.160">
    <property type="entry name" value="HPT domain"/>
    <property type="match status" value="1"/>
</dbReference>
<dbReference type="Pfam" id="PF01627">
    <property type="entry name" value="Hpt"/>
    <property type="match status" value="1"/>
</dbReference>
<accession>A0A8J6CCR4</accession>
<evidence type="ECO:0000259" key="2">
    <source>
        <dbReference type="PROSITE" id="PS50894"/>
    </source>
</evidence>
<proteinExistence type="predicted"/>
<comment type="caution">
    <text evidence="3">The sequence shown here is derived from an EMBL/GenBank/DDBJ whole genome shotgun (WGS) entry which is preliminary data.</text>
</comment>
<dbReference type="Proteomes" id="UP000751190">
    <property type="component" value="Unassembled WGS sequence"/>
</dbReference>
<reference evidence="3" key="1">
    <citation type="submission" date="2021-05" db="EMBL/GenBank/DDBJ databases">
        <title>The genome of the haptophyte Pavlova lutheri (Diacronema luteri, Pavlovales) - a model for lipid biosynthesis in eukaryotic algae.</title>
        <authorList>
            <person name="Hulatt C.J."/>
            <person name="Posewitz M.C."/>
        </authorList>
    </citation>
    <scope>NUCLEOTIDE SEQUENCE</scope>
    <source>
        <strain evidence="3">NIVA-4/92</strain>
    </source>
</reference>
<protein>
    <recommendedName>
        <fullName evidence="2">HPt domain-containing protein</fullName>
    </recommendedName>
</protein>
<evidence type="ECO:0000256" key="1">
    <source>
        <dbReference type="PROSITE-ProRule" id="PRU00110"/>
    </source>
</evidence>
<dbReference type="InterPro" id="IPR008207">
    <property type="entry name" value="Sig_transdc_His_kin_Hpt_dom"/>
</dbReference>
<feature type="modified residue" description="Phosphohistidine" evidence="1">
    <location>
        <position position="69"/>
    </location>
</feature>
<name>A0A8J6CCR4_DIALT</name>
<dbReference type="SUPFAM" id="SSF47226">
    <property type="entry name" value="Histidine-containing phosphotransfer domain, HPT domain"/>
    <property type="match status" value="1"/>
</dbReference>
<keyword evidence="1" id="KW-0597">Phosphoprotein</keyword>
<dbReference type="EMBL" id="JAGTXO010000001">
    <property type="protein sequence ID" value="KAG8470152.1"/>
    <property type="molecule type" value="Genomic_DNA"/>
</dbReference>
<dbReference type="PROSITE" id="PS50894">
    <property type="entry name" value="HPT"/>
    <property type="match status" value="1"/>
</dbReference>
<feature type="domain" description="HPt" evidence="2">
    <location>
        <begin position="23"/>
        <end position="125"/>
    </location>
</feature>
<evidence type="ECO:0000313" key="4">
    <source>
        <dbReference type="Proteomes" id="UP000751190"/>
    </source>
</evidence>
<keyword evidence="4" id="KW-1185">Reference proteome</keyword>
<evidence type="ECO:0000313" key="3">
    <source>
        <dbReference type="EMBL" id="KAG8470152.1"/>
    </source>
</evidence>
<gene>
    <name evidence="3" type="ORF">KFE25_008573</name>
</gene>